<feature type="domain" description="MULE transposase" evidence="5">
    <location>
        <begin position="182"/>
        <end position="278"/>
    </location>
</feature>
<keyword evidence="3" id="KW-0862">Zinc</keyword>
<evidence type="ECO:0000256" key="3">
    <source>
        <dbReference type="ARBA" id="ARBA00022833"/>
    </source>
</evidence>
<feature type="domain" description="FLYWCH-type" evidence="4">
    <location>
        <begin position="3"/>
        <end position="62"/>
    </location>
</feature>
<keyword evidence="1" id="KW-0479">Metal-binding</keyword>
<reference evidence="6" key="1">
    <citation type="submission" date="2021-05" db="EMBL/GenBank/DDBJ databases">
        <authorList>
            <person name="Alioto T."/>
            <person name="Alioto T."/>
            <person name="Gomez Garrido J."/>
        </authorList>
    </citation>
    <scope>NUCLEOTIDE SEQUENCE</scope>
</reference>
<evidence type="ECO:0000256" key="2">
    <source>
        <dbReference type="ARBA" id="ARBA00022771"/>
    </source>
</evidence>
<accession>A0A8D8Y216</accession>
<dbReference type="InterPro" id="IPR007588">
    <property type="entry name" value="Znf_FLYWCH"/>
</dbReference>
<sequence length="454" mass="53174">MEFITSERSKTLLVFEGFKFSFQKLLKGDVERWICCTKSCKCSVKLINNRTDLLEKLNDHNHERIEKKLLNRQKLSNSLKRKATADISTRPRKLICSELRNSDVDTLDASDLNLIRHNMHRARLARHPTLPKSIEETQNAIKNMDIQTNTGEFFLLVNDEETKIIMFSTVSNLQLLCDSQRVFMDGTFKSCPKFYFQVFTLLGLKNNVYIPLVFLLLPGKTKSIYKQAFQHVKSQCSSLVGKEFYPSEVFADFELAIHGAIQDVWSDVIRRGCRFHLGQSWWRKIQTSGLANTYNDKESEESEFLKYFFGLPFLDPEDVFDCFTDDLMSIQPSQNEKICEFTDYILENYILPDSPFPPDLWAKYSEDLTRTTNSCESYHSKLNSAFYIAHPNIYNFIDVLLDFQCEVYVKSRSSRPRINVKEKFVKQEMSKLEEKQIDRFQFVKRVSYKFLPKV</sequence>
<keyword evidence="2" id="KW-0863">Zinc-finger</keyword>
<dbReference type="EMBL" id="HBUF01354066">
    <property type="protein sequence ID" value="CAG6716193.1"/>
    <property type="molecule type" value="Transcribed_RNA"/>
</dbReference>
<dbReference type="Pfam" id="PF10551">
    <property type="entry name" value="MULE"/>
    <property type="match status" value="1"/>
</dbReference>
<organism evidence="6">
    <name type="scientific">Cacopsylla melanoneura</name>
    <dbReference type="NCBI Taxonomy" id="428564"/>
    <lineage>
        <taxon>Eukaryota</taxon>
        <taxon>Metazoa</taxon>
        <taxon>Ecdysozoa</taxon>
        <taxon>Arthropoda</taxon>
        <taxon>Hexapoda</taxon>
        <taxon>Insecta</taxon>
        <taxon>Pterygota</taxon>
        <taxon>Neoptera</taxon>
        <taxon>Paraneoptera</taxon>
        <taxon>Hemiptera</taxon>
        <taxon>Sternorrhyncha</taxon>
        <taxon>Psylloidea</taxon>
        <taxon>Psyllidae</taxon>
        <taxon>Psyllinae</taxon>
        <taxon>Cacopsylla</taxon>
    </lineage>
</organism>
<evidence type="ECO:0000259" key="5">
    <source>
        <dbReference type="Pfam" id="PF10551"/>
    </source>
</evidence>
<proteinExistence type="predicted"/>
<dbReference type="PANTHER" id="PTHR47160:SF8">
    <property type="entry name" value="MULE TRANSPOSASE DOMAIN-CONTAINING PROTEIN"/>
    <property type="match status" value="1"/>
</dbReference>
<evidence type="ECO:0000313" key="6">
    <source>
        <dbReference type="EMBL" id="CAG6716193.1"/>
    </source>
</evidence>
<dbReference type="PANTHER" id="PTHR47160">
    <property type="entry name" value="PUTATIVE-RELATED"/>
    <property type="match status" value="1"/>
</dbReference>
<evidence type="ECO:0000256" key="1">
    <source>
        <dbReference type="ARBA" id="ARBA00022723"/>
    </source>
</evidence>
<dbReference type="Pfam" id="PF04500">
    <property type="entry name" value="FLYWCH"/>
    <property type="match status" value="1"/>
</dbReference>
<dbReference type="AlphaFoldDB" id="A0A8D8Y216"/>
<evidence type="ECO:0000259" key="4">
    <source>
        <dbReference type="Pfam" id="PF04500"/>
    </source>
</evidence>
<protein>
    <recommendedName>
        <fullName evidence="7">MULE transposase domain-containing protein</fullName>
    </recommendedName>
</protein>
<dbReference type="Gene3D" id="2.20.25.240">
    <property type="match status" value="1"/>
</dbReference>
<evidence type="ECO:0008006" key="7">
    <source>
        <dbReference type="Google" id="ProtNLM"/>
    </source>
</evidence>
<name>A0A8D8Y216_9HEMI</name>
<dbReference type="GO" id="GO:0008270">
    <property type="term" value="F:zinc ion binding"/>
    <property type="evidence" value="ECO:0007669"/>
    <property type="project" value="UniProtKB-KW"/>
</dbReference>
<dbReference type="InterPro" id="IPR018289">
    <property type="entry name" value="MULE_transposase_dom"/>
</dbReference>